<feature type="transmembrane region" description="Helical" evidence="3">
    <location>
        <begin position="285"/>
        <end position="311"/>
    </location>
</feature>
<dbReference type="EMBL" id="CM004466">
    <property type="protein sequence ID" value="OCU02801.1"/>
    <property type="molecule type" value="Genomic_DNA"/>
</dbReference>
<sequence>MNVTYAQVKHLAPESERIHFCAPRTTGSNAPGNSGRGAQPKQAPVCSRSRSLLLSLTLVLLILCAVIMWLGMNCSGLAQNTTALEQMPLALNQSKNPDPDPKISGRRCPAEEKVDCMMKIVFRGFELRATCPYRWLLVHGNCYFFSEDKKTWAESEMFCGSKGANLSMVKAQDDILSNFFVVKDTANSSVIVDGVSVGREVQGTDFYLHYGNSKLTLSSRPASTTALLHRGHVDPVFVSSQSNKLHFGPLSGPARKYRFTGRLNDTGSGSFQFYNKVIPVVHLNIFVVMSTIFVSHGFVAKFCISAFAIFFKKL</sequence>
<keyword evidence="3" id="KW-1133">Transmembrane helix</keyword>
<dbReference type="InterPro" id="IPR016186">
    <property type="entry name" value="C-type_lectin-like/link_sf"/>
</dbReference>
<evidence type="ECO:0008006" key="6">
    <source>
        <dbReference type="Google" id="ProtNLM"/>
    </source>
</evidence>
<protein>
    <recommendedName>
        <fullName evidence="6">C-type lectin domain-containing protein</fullName>
    </recommendedName>
</protein>
<accession>A0A974I623</accession>
<dbReference type="PANTHER" id="PTHR46746:SF3">
    <property type="entry name" value="C-TYPE LECTIN DOMAIN-CONTAINING PROTEIN-RELATED"/>
    <property type="match status" value="1"/>
</dbReference>
<organism evidence="4 5">
    <name type="scientific">Xenopus laevis</name>
    <name type="common">African clawed frog</name>
    <dbReference type="NCBI Taxonomy" id="8355"/>
    <lineage>
        <taxon>Eukaryota</taxon>
        <taxon>Metazoa</taxon>
        <taxon>Chordata</taxon>
        <taxon>Craniata</taxon>
        <taxon>Vertebrata</taxon>
        <taxon>Euteleostomi</taxon>
        <taxon>Amphibia</taxon>
        <taxon>Batrachia</taxon>
        <taxon>Anura</taxon>
        <taxon>Pipoidea</taxon>
        <taxon>Pipidae</taxon>
        <taxon>Xenopodinae</taxon>
        <taxon>Xenopus</taxon>
        <taxon>Xenopus</taxon>
    </lineage>
</organism>
<keyword evidence="3" id="KW-0472">Membrane</keyword>
<evidence type="ECO:0000256" key="1">
    <source>
        <dbReference type="ARBA" id="ARBA00022734"/>
    </source>
</evidence>
<evidence type="ECO:0000313" key="4">
    <source>
        <dbReference type="EMBL" id="OCU02801.1"/>
    </source>
</evidence>
<keyword evidence="3" id="KW-0812">Transmembrane</keyword>
<proteinExistence type="predicted"/>
<reference evidence="5" key="1">
    <citation type="journal article" date="2016" name="Nature">
        <title>Genome evolution in the allotetraploid frog Xenopus laevis.</title>
        <authorList>
            <person name="Session A.M."/>
            <person name="Uno Y."/>
            <person name="Kwon T."/>
            <person name="Chapman J.A."/>
            <person name="Toyoda A."/>
            <person name="Takahashi S."/>
            <person name="Fukui A."/>
            <person name="Hikosaka A."/>
            <person name="Suzuki A."/>
            <person name="Kondo M."/>
            <person name="van Heeringen S.J."/>
            <person name="Quigley I."/>
            <person name="Heinz S."/>
            <person name="Ogino H."/>
            <person name="Ochi H."/>
            <person name="Hellsten U."/>
            <person name="Lyons J.B."/>
            <person name="Simakov O."/>
            <person name="Putnam N."/>
            <person name="Stites J."/>
            <person name="Kuroki Y."/>
            <person name="Tanaka T."/>
            <person name="Michiue T."/>
            <person name="Watanabe M."/>
            <person name="Bogdanovic O."/>
            <person name="Lister R."/>
            <person name="Georgiou G."/>
            <person name="Paranjpe S.S."/>
            <person name="van Kruijsbergen I."/>
            <person name="Shu S."/>
            <person name="Carlson J."/>
            <person name="Kinoshita T."/>
            <person name="Ohta Y."/>
            <person name="Mawaribuchi S."/>
            <person name="Jenkins J."/>
            <person name="Grimwood J."/>
            <person name="Schmutz J."/>
            <person name="Mitros T."/>
            <person name="Mozaffari S.V."/>
            <person name="Suzuki Y."/>
            <person name="Haramoto Y."/>
            <person name="Yamamoto T.S."/>
            <person name="Takagi C."/>
            <person name="Heald R."/>
            <person name="Miller K."/>
            <person name="Haudenschild C."/>
            <person name="Kitzman J."/>
            <person name="Nakayama T."/>
            <person name="Izutsu Y."/>
            <person name="Robert J."/>
            <person name="Fortriede J."/>
            <person name="Burns K."/>
            <person name="Lotay V."/>
            <person name="Karimi K."/>
            <person name="Yasuoka Y."/>
            <person name="Dichmann D.S."/>
            <person name="Flajnik M.F."/>
            <person name="Houston D.W."/>
            <person name="Shendure J."/>
            <person name="DuPasquier L."/>
            <person name="Vize P.D."/>
            <person name="Zorn A.M."/>
            <person name="Ito M."/>
            <person name="Marcotte E.M."/>
            <person name="Wallingford J.B."/>
            <person name="Ito Y."/>
            <person name="Asashima M."/>
            <person name="Ueno N."/>
            <person name="Matsuda Y."/>
            <person name="Veenstra G.J."/>
            <person name="Fujiyama A."/>
            <person name="Harland R.M."/>
            <person name="Taira M."/>
            <person name="Rokhsar D.S."/>
        </authorList>
    </citation>
    <scope>NUCLEOTIDE SEQUENCE [LARGE SCALE GENOMIC DNA]</scope>
    <source>
        <strain evidence="5">J</strain>
    </source>
</reference>
<dbReference type="GO" id="GO:0005886">
    <property type="term" value="C:plasma membrane"/>
    <property type="evidence" value="ECO:0007669"/>
    <property type="project" value="TreeGrafter"/>
</dbReference>
<feature type="transmembrane region" description="Helical" evidence="3">
    <location>
        <begin position="51"/>
        <end position="72"/>
    </location>
</feature>
<dbReference type="AlphaFoldDB" id="A0A974I623"/>
<evidence type="ECO:0000313" key="5">
    <source>
        <dbReference type="Proteomes" id="UP000694892"/>
    </source>
</evidence>
<dbReference type="PANTHER" id="PTHR46746">
    <property type="entry name" value="KILLER CELL LECTIN-LIKE RECEPTOR SUBFAMILY F MEMBER 2"/>
    <property type="match status" value="1"/>
</dbReference>
<feature type="region of interest" description="Disordered" evidence="2">
    <location>
        <begin position="22"/>
        <end position="42"/>
    </location>
</feature>
<evidence type="ECO:0000256" key="2">
    <source>
        <dbReference type="SAM" id="MobiDB-lite"/>
    </source>
</evidence>
<gene>
    <name evidence="4" type="ORF">XELAEV_18008571mg</name>
</gene>
<dbReference type="InterPro" id="IPR016187">
    <property type="entry name" value="CTDL_fold"/>
</dbReference>
<dbReference type="Gene3D" id="3.10.100.10">
    <property type="entry name" value="Mannose-Binding Protein A, subunit A"/>
    <property type="match status" value="1"/>
</dbReference>
<evidence type="ECO:0000256" key="3">
    <source>
        <dbReference type="SAM" id="Phobius"/>
    </source>
</evidence>
<dbReference type="Proteomes" id="UP000694892">
    <property type="component" value="Chromosome 1L"/>
</dbReference>
<keyword evidence="1" id="KW-0430">Lectin</keyword>
<dbReference type="GO" id="GO:0030246">
    <property type="term" value="F:carbohydrate binding"/>
    <property type="evidence" value="ECO:0007669"/>
    <property type="project" value="UniProtKB-KW"/>
</dbReference>
<dbReference type="InterPro" id="IPR051379">
    <property type="entry name" value="C-type_Lectin_Receptor_IMM"/>
</dbReference>
<dbReference type="SUPFAM" id="SSF56436">
    <property type="entry name" value="C-type lectin-like"/>
    <property type="match status" value="1"/>
</dbReference>
<name>A0A974I623_XENLA</name>